<evidence type="ECO:0000313" key="3">
    <source>
        <dbReference type="Proteomes" id="UP000242015"/>
    </source>
</evidence>
<dbReference type="EMBL" id="NEXF01000368">
    <property type="protein sequence ID" value="PSO06910.1"/>
    <property type="molecule type" value="Genomic_DNA"/>
</dbReference>
<protein>
    <submittedName>
        <fullName evidence="2">Uncharacterized protein</fullName>
    </submittedName>
</protein>
<name>A0A2R6C7S7_9ARCH</name>
<feature type="region of interest" description="Disordered" evidence="1">
    <location>
        <begin position="23"/>
        <end position="43"/>
    </location>
</feature>
<proteinExistence type="predicted"/>
<evidence type="ECO:0000256" key="1">
    <source>
        <dbReference type="SAM" id="MobiDB-lite"/>
    </source>
</evidence>
<dbReference type="AlphaFoldDB" id="A0A2R6C7S7"/>
<organism evidence="2 3">
    <name type="scientific">Candidatus Marsarchaeota G2 archaeon BE_D</name>
    <dbReference type="NCBI Taxonomy" id="1978158"/>
    <lineage>
        <taxon>Archaea</taxon>
        <taxon>Candidatus Marsarchaeota</taxon>
        <taxon>Candidatus Marsarchaeota group 2</taxon>
    </lineage>
</organism>
<gene>
    <name evidence="2" type="ORF">B9Q04_13655</name>
</gene>
<evidence type="ECO:0000313" key="2">
    <source>
        <dbReference type="EMBL" id="PSO06910.1"/>
    </source>
</evidence>
<dbReference type="Proteomes" id="UP000242015">
    <property type="component" value="Unassembled WGS sequence"/>
</dbReference>
<sequence length="208" mass="21571">MFGFTPTVDRAGFGYSSRISHSAPTAHAGNRNRRPRAERDSSYLDHCVGSPLTGPGTVMVPLRSGTLVLQSFVVTKPTYLVGMNFVLGLPNASAKVELGLYVNGSLMRRLTQVYTLVPPSPPSGLGLPAPNLSGHGMGMLLNTTFAANTVVTAAILVLNGTVIAYTLPPTGGLSSAAIMATYSLPPQLPTSAEAAPWSLSGVTGINFG</sequence>
<accession>A0A2R6C7S7</accession>
<comment type="caution">
    <text evidence="2">The sequence shown here is derived from an EMBL/GenBank/DDBJ whole genome shotgun (WGS) entry which is preliminary data.</text>
</comment>
<reference evidence="2 3" key="1">
    <citation type="submission" date="2017-04" db="EMBL/GenBank/DDBJ databases">
        <title>Novel microbial lineages endemic to geothermal iron-oxide mats fill important gaps in the evolutionary history of Archaea.</title>
        <authorList>
            <person name="Jay Z.J."/>
            <person name="Beam J.P."/>
            <person name="Dlakic M."/>
            <person name="Rusch D.B."/>
            <person name="Kozubal M.A."/>
            <person name="Inskeep W.P."/>
        </authorList>
    </citation>
    <scope>NUCLEOTIDE SEQUENCE [LARGE SCALE GENOMIC DNA]</scope>
    <source>
        <strain evidence="2">BE_D</strain>
    </source>
</reference>